<dbReference type="RefSeq" id="WP_119761014.1">
    <property type="nucleotide sequence ID" value="NZ_QYUJ01000008.1"/>
</dbReference>
<keyword evidence="2" id="KW-1185">Reference proteome</keyword>
<evidence type="ECO:0000313" key="1">
    <source>
        <dbReference type="EMBL" id="RJF74979.1"/>
    </source>
</evidence>
<evidence type="ECO:0008006" key="3">
    <source>
        <dbReference type="Google" id="ProtNLM"/>
    </source>
</evidence>
<dbReference type="Proteomes" id="UP000286287">
    <property type="component" value="Unassembled WGS sequence"/>
</dbReference>
<evidence type="ECO:0000313" key="2">
    <source>
        <dbReference type="Proteomes" id="UP000286287"/>
    </source>
</evidence>
<dbReference type="OrthoDB" id="10019907at2"/>
<name>A0A418VFT3_9DEIO</name>
<comment type="caution">
    <text evidence="1">The sequence shown here is derived from an EMBL/GenBank/DDBJ whole genome shotgun (WGS) entry which is preliminary data.</text>
</comment>
<protein>
    <recommendedName>
        <fullName evidence="3">Tetratricopeptide repeat protein</fullName>
    </recommendedName>
</protein>
<dbReference type="AlphaFoldDB" id="A0A418VFT3"/>
<gene>
    <name evidence="1" type="ORF">D3875_02995</name>
</gene>
<proteinExistence type="predicted"/>
<reference evidence="1 2" key="1">
    <citation type="submission" date="2018-09" db="EMBL/GenBank/DDBJ databases">
        <authorList>
            <person name="Zhu H."/>
        </authorList>
    </citation>
    <scope>NUCLEOTIDE SEQUENCE [LARGE SCALE GENOMIC DNA]</scope>
    <source>
        <strain evidence="1 2">K2S05-167</strain>
    </source>
</reference>
<sequence length="481" mass="52943">MKLPSLAAPCAFDAFLSSANPGELIRTFPRETALEQTRFAQVALATGEMARMTQAAKLLEVVPTPPARGVRMMLHAQMGDYLQVALEDTSPTGHSPLELEDACYASSAHAVMETQLGNYESALCHLAVAAALGRAVGLHNRVSMLEIEKERMLMLQGKPRPEELQRLMTAPMSARRLAWGRRTWAESLMALGDYPGALRVLGLPTIDGERDRSLRRFLHALLNLPIQGLGPLGDSADYDLLARAIVEPCRDAWPALRRIKGEPQSEYARQREALHLLGTPGGVGEAAHVMGQQRPPRGDQSLMFDLFWLHALTEGHAHPDPSALISSLVSAPLRLRETRSVLQDASRFLRETLVLISLSDLPKELHFGMNFVPLLTGGEVLDRGQRHRLPGRIGRLLTLEGAGIVQLAPAREEKRRYANRLQEIGVLSPLNMGRVIARARQLEQCFAQAGDAGNAALWQQARARATQLLTRDVRQMLENSG</sequence>
<accession>A0A418VFT3</accession>
<dbReference type="EMBL" id="QYUJ01000008">
    <property type="protein sequence ID" value="RJF74979.1"/>
    <property type="molecule type" value="Genomic_DNA"/>
</dbReference>
<organism evidence="1 2">
    <name type="scientific">Deinococcus cavernae</name>
    <dbReference type="NCBI Taxonomy" id="2320857"/>
    <lineage>
        <taxon>Bacteria</taxon>
        <taxon>Thermotogati</taxon>
        <taxon>Deinococcota</taxon>
        <taxon>Deinococci</taxon>
        <taxon>Deinococcales</taxon>
        <taxon>Deinococcaceae</taxon>
        <taxon>Deinococcus</taxon>
    </lineage>
</organism>